<dbReference type="InterPro" id="IPR006805">
    <property type="entry name" value="Anth_synth_I_N"/>
</dbReference>
<dbReference type="InterPro" id="IPR005801">
    <property type="entry name" value="ADC_synthase"/>
</dbReference>
<dbReference type="Pfam" id="PF00425">
    <property type="entry name" value="Chorismate_bind"/>
    <property type="match status" value="1"/>
</dbReference>
<dbReference type="RefSeq" id="WP_165136589.1">
    <property type="nucleotide sequence ID" value="NZ_CP049253.1"/>
</dbReference>
<dbReference type="InterPro" id="IPR019999">
    <property type="entry name" value="Anth_synth_I-like"/>
</dbReference>
<accession>A0ABS4ZGE9</accession>
<dbReference type="SUPFAM" id="SSF56322">
    <property type="entry name" value="ADC synthase"/>
    <property type="match status" value="1"/>
</dbReference>
<evidence type="ECO:0000256" key="1">
    <source>
        <dbReference type="ARBA" id="ARBA00013139"/>
    </source>
</evidence>
<dbReference type="Proteomes" id="UP001519362">
    <property type="component" value="Unassembled WGS sequence"/>
</dbReference>
<organism evidence="5 6">
    <name type="scientific">Microbacterium amylolyticum</name>
    <dbReference type="NCBI Taxonomy" id="936337"/>
    <lineage>
        <taxon>Bacteria</taxon>
        <taxon>Bacillati</taxon>
        <taxon>Actinomycetota</taxon>
        <taxon>Actinomycetes</taxon>
        <taxon>Micrococcales</taxon>
        <taxon>Microbacteriaceae</taxon>
        <taxon>Microbacterium</taxon>
    </lineage>
</organism>
<protein>
    <recommendedName>
        <fullName evidence="1">aminodeoxychorismate synthase</fullName>
        <ecNumber evidence="1">2.6.1.85</ecNumber>
    </recommendedName>
</protein>
<dbReference type="Pfam" id="PF04715">
    <property type="entry name" value="Anth_synt_I_N"/>
    <property type="match status" value="1"/>
</dbReference>
<evidence type="ECO:0000313" key="5">
    <source>
        <dbReference type="EMBL" id="MBP2436363.1"/>
    </source>
</evidence>
<comment type="caution">
    <text evidence="5">The sequence shown here is derived from an EMBL/GenBank/DDBJ whole genome shotgun (WGS) entry which is preliminary data.</text>
</comment>
<dbReference type="InterPro" id="IPR015890">
    <property type="entry name" value="Chorismate_C"/>
</dbReference>
<evidence type="ECO:0000259" key="4">
    <source>
        <dbReference type="Pfam" id="PF04715"/>
    </source>
</evidence>
<keyword evidence="5" id="KW-0032">Aminotransferase</keyword>
<evidence type="ECO:0000313" key="6">
    <source>
        <dbReference type="Proteomes" id="UP001519362"/>
    </source>
</evidence>
<feature type="domain" description="Chorismate-utilising enzyme C-terminal" evidence="3">
    <location>
        <begin position="197"/>
        <end position="452"/>
    </location>
</feature>
<dbReference type="Gene3D" id="3.60.120.10">
    <property type="entry name" value="Anthranilate synthase"/>
    <property type="match status" value="1"/>
</dbReference>
<reference evidence="5 6" key="1">
    <citation type="submission" date="2021-03" db="EMBL/GenBank/DDBJ databases">
        <title>Sequencing the genomes of 1000 actinobacteria strains.</title>
        <authorList>
            <person name="Klenk H.-P."/>
        </authorList>
    </citation>
    <scope>NUCLEOTIDE SEQUENCE [LARGE SCALE GENOMIC DNA]</scope>
    <source>
        <strain evidence="5 6">DSM 24221</strain>
    </source>
</reference>
<evidence type="ECO:0000259" key="3">
    <source>
        <dbReference type="Pfam" id="PF00425"/>
    </source>
</evidence>
<evidence type="ECO:0000256" key="2">
    <source>
        <dbReference type="ARBA" id="ARBA00022679"/>
    </source>
</evidence>
<keyword evidence="2 5" id="KW-0808">Transferase</keyword>
<dbReference type="PANTHER" id="PTHR11236">
    <property type="entry name" value="AMINOBENZOATE/ANTHRANILATE SYNTHASE"/>
    <property type="match status" value="1"/>
</dbReference>
<dbReference type="EC" id="2.6.1.85" evidence="1"/>
<sequence length="468" mass="49795">MTEQHRGTWQAWTRRVTFTGDAEALFAHLYGSRQTAVWLDSAHRAYDMGRFSIMGAPETSRDHVLEYDAAASRVTVDGSPAGSELWGEIADRIDAHPVSQIAGIPFAGGYVGAIGYGAKQIGHGTHAPDAQLTHLSRFLVIDHAAGELIAVAVGPAAEQEDADAWIAHTLDRATACEPLPAPADTAPAGAASASVTREKYLDDLGTVRTWLAAGDSYEACYTYSLHFPFSGDGFEVYRRLRRDNAAPYAAFLRLPGRDILSCSPERFLTVAPDGWAETKPIKGTARRHLDPAADAEAARALAADPKTRAENLMIVDLLRNDLGRVSAPGTVTVPRLMGVESYATVHQLVTSVRSKLLPRSAAGVCAAEALFPPGSMTGAPKKRTVEMLDDLEAVPRGVYSGVVGFFSADGAVDLSVVIRTAVIENGEARIGTGGAITYDSVPEDELDETIAKSGAVLRAFGRTHPFAG</sequence>
<name>A0ABS4ZGE9_9MICO</name>
<dbReference type="NCBIfam" id="TIGR00553">
    <property type="entry name" value="pabB"/>
    <property type="match status" value="1"/>
</dbReference>
<keyword evidence="6" id="KW-1185">Reference proteome</keyword>
<proteinExistence type="predicted"/>
<dbReference type="PANTHER" id="PTHR11236:SF18">
    <property type="entry name" value="AMINODEOXYCHORISMATE SYNTHASE"/>
    <property type="match status" value="1"/>
</dbReference>
<feature type="domain" description="Anthranilate synthase component I N-terminal" evidence="4">
    <location>
        <begin position="24"/>
        <end position="148"/>
    </location>
</feature>
<dbReference type="GO" id="GO:0046820">
    <property type="term" value="F:4-amino-4-deoxychorismate synthase activity"/>
    <property type="evidence" value="ECO:0007669"/>
    <property type="project" value="UniProtKB-EC"/>
</dbReference>
<gene>
    <name evidence="5" type="ORF">JOF34_000949</name>
</gene>
<dbReference type="InterPro" id="IPR005802">
    <property type="entry name" value="ADC_synth_comp_1"/>
</dbReference>
<dbReference type="EMBL" id="JAGIOL010000001">
    <property type="protein sequence ID" value="MBP2436363.1"/>
    <property type="molecule type" value="Genomic_DNA"/>
</dbReference>
<dbReference type="PRINTS" id="PR00095">
    <property type="entry name" value="ANTSNTHASEI"/>
</dbReference>